<evidence type="ECO:0000313" key="1">
    <source>
        <dbReference type="EMBL" id="GCL61025.1"/>
    </source>
</evidence>
<evidence type="ECO:0000313" key="2">
    <source>
        <dbReference type="Proteomes" id="UP000301751"/>
    </source>
</evidence>
<dbReference type="RefSeq" id="WP_137730811.1">
    <property type="nucleotide sequence ID" value="NZ_BJCL01000001.1"/>
</dbReference>
<proteinExistence type="predicted"/>
<dbReference type="Proteomes" id="UP000301751">
    <property type="component" value="Unassembled WGS sequence"/>
</dbReference>
<organism evidence="1 2">
    <name type="scientific">Pseudaquabacterium pictum</name>
    <dbReference type="NCBI Taxonomy" id="2315236"/>
    <lineage>
        <taxon>Bacteria</taxon>
        <taxon>Pseudomonadati</taxon>
        <taxon>Pseudomonadota</taxon>
        <taxon>Betaproteobacteria</taxon>
        <taxon>Burkholderiales</taxon>
        <taxon>Sphaerotilaceae</taxon>
        <taxon>Pseudaquabacterium</taxon>
    </lineage>
</organism>
<keyword evidence="2" id="KW-1185">Reference proteome</keyword>
<dbReference type="EMBL" id="BJCL01000001">
    <property type="protein sequence ID" value="GCL61025.1"/>
    <property type="molecule type" value="Genomic_DNA"/>
</dbReference>
<protein>
    <submittedName>
        <fullName evidence="1">Uncharacterized protein</fullName>
    </submittedName>
</protein>
<comment type="caution">
    <text evidence="1">The sequence shown here is derived from an EMBL/GenBank/DDBJ whole genome shotgun (WGS) entry which is preliminary data.</text>
</comment>
<accession>A0A480AMZ7</accession>
<reference evidence="2" key="1">
    <citation type="submission" date="2019-03" db="EMBL/GenBank/DDBJ databases">
        <title>Aquabacterium pictum sp.nov., the first bacteriochlorophyll a-containing freshwater bacterium in the genus Aquabacterium of the class Betaproteobacteria.</title>
        <authorList>
            <person name="Hirose S."/>
            <person name="Tank M."/>
            <person name="Hara E."/>
            <person name="Tamaki H."/>
            <person name="Takaichi S."/>
            <person name="Haruta S."/>
            <person name="Hanada S."/>
        </authorList>
    </citation>
    <scope>NUCLEOTIDE SEQUENCE [LARGE SCALE GENOMIC DNA]</scope>
    <source>
        <strain evidence="2">W35</strain>
    </source>
</reference>
<dbReference type="AlphaFoldDB" id="A0A480AMZ7"/>
<name>A0A480AMZ7_9BURK</name>
<sequence length="217" mass="23369">MRAAPVVPSGWRLPVLARRELAALVGDAERAAWLIGWAEYLLADLLEGGGLEAFSARDRKHRFRRVEAASGELLAALGAISHKSHTDSMLQFLIEQAAAENSVLPPPFDDERLSLSDLVVSLYQLQAAALRLGAMPVPPGRQLDDRHAVACDVFRLALMACGIKDARSADSKMGAAFAVFLQAGGLARSDVRSLLQALANWRQSHPSDTGLYLGFLG</sequence>
<gene>
    <name evidence="1" type="ORF">AQPW35_01060</name>
</gene>